<evidence type="ECO:0000256" key="1">
    <source>
        <dbReference type="HAMAP-Rule" id="MF_00651"/>
    </source>
</evidence>
<dbReference type="SUPFAM" id="SSF53098">
    <property type="entry name" value="Ribonuclease H-like"/>
    <property type="match status" value="1"/>
</dbReference>
<keyword evidence="1" id="KW-0963">Cytoplasm</keyword>
<dbReference type="HAMAP" id="MF_00651">
    <property type="entry name" value="Nuclease_YqgF"/>
    <property type="match status" value="1"/>
</dbReference>
<dbReference type="EMBL" id="MHRX01000056">
    <property type="protein sequence ID" value="OHA32009.1"/>
    <property type="molecule type" value="Genomic_DNA"/>
</dbReference>
<dbReference type="GO" id="GO:0016788">
    <property type="term" value="F:hydrolase activity, acting on ester bonds"/>
    <property type="evidence" value="ECO:0007669"/>
    <property type="project" value="UniProtKB-UniRule"/>
</dbReference>
<gene>
    <name evidence="2" type="ORF">A2928_00245</name>
</gene>
<dbReference type="STRING" id="1802319.A2928_00245"/>
<keyword evidence="1" id="KW-0690">Ribosome biogenesis</keyword>
<evidence type="ECO:0000313" key="3">
    <source>
        <dbReference type="Proteomes" id="UP000176221"/>
    </source>
</evidence>
<comment type="function">
    <text evidence="1">Could be a nuclease involved in processing of the 5'-end of pre-16S rRNA.</text>
</comment>
<dbReference type="InterPro" id="IPR037027">
    <property type="entry name" value="YqgF/RNaseH-like_dom_sf"/>
</dbReference>
<dbReference type="CDD" id="cd16964">
    <property type="entry name" value="YqgF"/>
    <property type="match status" value="1"/>
</dbReference>
<proteinExistence type="inferred from homology"/>
<dbReference type="GO" id="GO:0000967">
    <property type="term" value="P:rRNA 5'-end processing"/>
    <property type="evidence" value="ECO:0007669"/>
    <property type="project" value="UniProtKB-UniRule"/>
</dbReference>
<dbReference type="AlphaFoldDB" id="A0A1G2N9E9"/>
<dbReference type="InterPro" id="IPR005227">
    <property type="entry name" value="YqgF"/>
</dbReference>
<dbReference type="Pfam" id="PF03652">
    <property type="entry name" value="RuvX"/>
    <property type="match status" value="1"/>
</dbReference>
<reference evidence="2 3" key="1">
    <citation type="journal article" date="2016" name="Nat. Commun.">
        <title>Thousands of microbial genomes shed light on interconnected biogeochemical processes in an aquifer system.</title>
        <authorList>
            <person name="Anantharaman K."/>
            <person name="Brown C.T."/>
            <person name="Hug L.A."/>
            <person name="Sharon I."/>
            <person name="Castelle C.J."/>
            <person name="Probst A.J."/>
            <person name="Thomas B.C."/>
            <person name="Singh A."/>
            <person name="Wilkins M.J."/>
            <person name="Karaoz U."/>
            <person name="Brodie E.L."/>
            <person name="Williams K.H."/>
            <person name="Hubbard S.S."/>
            <person name="Banfield J.F."/>
        </authorList>
    </citation>
    <scope>NUCLEOTIDE SEQUENCE [LARGE SCALE GENOMIC DNA]</scope>
</reference>
<dbReference type="Proteomes" id="UP000176221">
    <property type="component" value="Unassembled WGS sequence"/>
</dbReference>
<dbReference type="GO" id="GO:0004518">
    <property type="term" value="F:nuclease activity"/>
    <property type="evidence" value="ECO:0007669"/>
    <property type="project" value="UniProtKB-KW"/>
</dbReference>
<dbReference type="Gene3D" id="3.30.420.140">
    <property type="entry name" value="YqgF/RNase H-like domain"/>
    <property type="match status" value="1"/>
</dbReference>
<comment type="caution">
    <text evidence="2">The sequence shown here is derived from an EMBL/GenBank/DDBJ whole genome shotgun (WGS) entry which is preliminary data.</text>
</comment>
<dbReference type="GO" id="GO:0005829">
    <property type="term" value="C:cytosol"/>
    <property type="evidence" value="ECO:0007669"/>
    <property type="project" value="TreeGrafter"/>
</dbReference>
<comment type="subcellular location">
    <subcellularLocation>
        <location evidence="1">Cytoplasm</location>
    </subcellularLocation>
</comment>
<protein>
    <recommendedName>
        <fullName evidence="1">Putative pre-16S rRNA nuclease</fullName>
        <ecNumber evidence="1">3.1.-.-</ecNumber>
    </recommendedName>
</protein>
<keyword evidence="1" id="KW-0378">Hydrolase</keyword>
<comment type="similarity">
    <text evidence="1">Belongs to the YqgF HJR family.</text>
</comment>
<sequence>MRYAGIDYGKKRIGIALASENSSLAFAHSVLENNASKESKLLNFFSGNKVTDVVLGESRDFKGNENTVMGEIKDFSAWLIKEGYKVHWEAEYLTSAAARSLQGLQGAKKARATSERQLGKPKEKNDDAVAAAIILQSFLDRIRKPEAGEIQNP</sequence>
<accession>A0A1G2N9E9</accession>
<dbReference type="PANTHER" id="PTHR33317:SF4">
    <property type="entry name" value="POLYNUCLEOTIDYL TRANSFERASE, RIBONUCLEASE H-LIKE SUPERFAMILY PROTEIN"/>
    <property type="match status" value="1"/>
</dbReference>
<dbReference type="PANTHER" id="PTHR33317">
    <property type="entry name" value="POLYNUCLEOTIDYL TRANSFERASE, RIBONUCLEASE H-LIKE SUPERFAMILY PROTEIN"/>
    <property type="match status" value="1"/>
</dbReference>
<name>A0A1G2N9E9_9BACT</name>
<organism evidence="2 3">
    <name type="scientific">Candidatus Taylorbacteria bacterium RIFCSPLOWO2_01_FULL_45_15b</name>
    <dbReference type="NCBI Taxonomy" id="1802319"/>
    <lineage>
        <taxon>Bacteria</taxon>
        <taxon>Candidatus Tayloriibacteriota</taxon>
    </lineage>
</organism>
<evidence type="ECO:0000313" key="2">
    <source>
        <dbReference type="EMBL" id="OHA32009.1"/>
    </source>
</evidence>
<keyword evidence="1" id="KW-0540">Nuclease</keyword>
<dbReference type="InterPro" id="IPR012337">
    <property type="entry name" value="RNaseH-like_sf"/>
</dbReference>
<dbReference type="EC" id="3.1.-.-" evidence="1"/>